<evidence type="ECO:0000256" key="1">
    <source>
        <dbReference type="SAM" id="MobiDB-lite"/>
    </source>
</evidence>
<evidence type="ECO:0008006" key="5">
    <source>
        <dbReference type="Google" id="ProtNLM"/>
    </source>
</evidence>
<evidence type="ECO:0000313" key="3">
    <source>
        <dbReference type="EMBL" id="KAK9767932.1"/>
    </source>
</evidence>
<sequence>MLSFVYSLVRTAIKLIFLFFFREYGSFGIENVPRQKEEPVLLLAGPHGNFLLDIFSLIGTCPRAISFISAISNMELPIFGTIARAIGTIPVVRPQDAQRFVGEGIVTISDDLKEIHGDEIGQQVQVGDTIYVVIESRTIQYYGTISDIITPNCVKIQDPGMKVVDPLLAGAIKNKKLLKSRKIVRYGSINIRLQDGMTDEDLKKLGLPADEDMKKFVSTYLKTNPKAHSPSEIHQPDDTENSTETSNLPLSGSFSYSHPLIHSGLYSAVWDTFSSSDPHTNKCVAIFPEGVSTDYTHLNPLKYGCTIMSLGYLARNPGATLTVIPCGIYFGNRHKFRSDCYVEYGNPMRIRSEWVTMYSQGGEAKRQASQEFLQEIQNSLESLVLNAADEETLRVYQTTRRLFQQKYELNGQKLTVTEKLQLTRRIAQGYQALHSSTDVQLLDTHLSRRLLTYANRIYRHGLIDSQVVHIRSNFSLSILVHLFFNILELMLVGAMVFPGALLFGWIGILARWVGNKQGKTAMLHYDQSLPVTRWPGRDLIATWKIIICIFFFPLMSCLYSVGLYYLLNSQRIPLGLKDTEILWIVTGVCFVGFPVATYFTIRFGEVFVLIGRRVISHYWSLRGWGRDLVSFREELRHDVYDLVENQMKLDFL</sequence>
<dbReference type="InterPro" id="IPR052744">
    <property type="entry name" value="GPAT/DAPAT"/>
</dbReference>
<dbReference type="PANTHER" id="PTHR31605">
    <property type="entry name" value="GLYCEROL-3-PHOSPHATE O-ACYLTRANSFERASE 1"/>
    <property type="match status" value="1"/>
</dbReference>
<dbReference type="PANTHER" id="PTHR31605:SF0">
    <property type="entry name" value="GLYCEROL-3-PHOSPHATE O-ACYLTRANSFERASE 1"/>
    <property type="match status" value="1"/>
</dbReference>
<feature type="transmembrane region" description="Helical" evidence="2">
    <location>
        <begin position="543"/>
        <end position="566"/>
    </location>
</feature>
<feature type="region of interest" description="Disordered" evidence="1">
    <location>
        <begin position="224"/>
        <end position="247"/>
    </location>
</feature>
<keyword evidence="2" id="KW-1133">Transmembrane helix</keyword>
<evidence type="ECO:0000256" key="2">
    <source>
        <dbReference type="SAM" id="Phobius"/>
    </source>
</evidence>
<dbReference type="EMBL" id="JASJQH010000045">
    <property type="protein sequence ID" value="KAK9767932.1"/>
    <property type="molecule type" value="Genomic_DNA"/>
</dbReference>
<dbReference type="SUPFAM" id="SSF69593">
    <property type="entry name" value="Glycerol-3-phosphate (1)-acyltransferase"/>
    <property type="match status" value="1"/>
</dbReference>
<feature type="transmembrane region" description="Helical" evidence="2">
    <location>
        <begin position="482"/>
        <end position="510"/>
    </location>
</feature>
<proteinExistence type="predicted"/>
<evidence type="ECO:0000313" key="4">
    <source>
        <dbReference type="Proteomes" id="UP001479436"/>
    </source>
</evidence>
<organism evidence="3 4">
    <name type="scientific">Basidiobolus ranarum</name>
    <dbReference type="NCBI Taxonomy" id="34480"/>
    <lineage>
        <taxon>Eukaryota</taxon>
        <taxon>Fungi</taxon>
        <taxon>Fungi incertae sedis</taxon>
        <taxon>Zoopagomycota</taxon>
        <taxon>Entomophthoromycotina</taxon>
        <taxon>Basidiobolomycetes</taxon>
        <taxon>Basidiobolales</taxon>
        <taxon>Basidiobolaceae</taxon>
        <taxon>Basidiobolus</taxon>
    </lineage>
</organism>
<keyword evidence="4" id="KW-1185">Reference proteome</keyword>
<name>A0ABR2X2N9_9FUNG</name>
<comment type="caution">
    <text evidence="3">The sequence shown here is derived from an EMBL/GenBank/DDBJ whole genome shotgun (WGS) entry which is preliminary data.</text>
</comment>
<reference evidence="3 4" key="1">
    <citation type="submission" date="2023-04" db="EMBL/GenBank/DDBJ databases">
        <title>Genome of Basidiobolus ranarum AG-B5.</title>
        <authorList>
            <person name="Stajich J.E."/>
            <person name="Carter-House D."/>
            <person name="Gryganskyi A."/>
        </authorList>
    </citation>
    <scope>NUCLEOTIDE SEQUENCE [LARGE SCALE GENOMIC DNA]</scope>
    <source>
        <strain evidence="3 4">AG-B5</strain>
    </source>
</reference>
<keyword evidence="2" id="KW-0472">Membrane</keyword>
<protein>
    <recommendedName>
        <fullName evidence="5">Phospholipid/glycerol acyltransferase domain-containing protein</fullName>
    </recommendedName>
</protein>
<dbReference type="Proteomes" id="UP001479436">
    <property type="component" value="Unassembled WGS sequence"/>
</dbReference>
<accession>A0ABR2X2N9</accession>
<feature type="transmembrane region" description="Helical" evidence="2">
    <location>
        <begin position="581"/>
        <end position="601"/>
    </location>
</feature>
<keyword evidence="2" id="KW-0812">Transmembrane</keyword>
<gene>
    <name evidence="3" type="ORF">K7432_001852</name>
</gene>